<accession>A0A502FYQ0</accession>
<evidence type="ECO:0000256" key="1">
    <source>
        <dbReference type="ARBA" id="ARBA00012528"/>
    </source>
</evidence>
<dbReference type="PANTHER" id="PTHR45138">
    <property type="entry name" value="REGULATORY COMPONENTS OF SENSORY TRANSDUCTION SYSTEM"/>
    <property type="match status" value="1"/>
</dbReference>
<dbReference type="NCBIfam" id="TIGR00254">
    <property type="entry name" value="GGDEF"/>
    <property type="match status" value="1"/>
</dbReference>
<evidence type="ECO:0000256" key="2">
    <source>
        <dbReference type="ARBA" id="ARBA00034247"/>
    </source>
</evidence>
<keyword evidence="3" id="KW-0472">Membrane</keyword>
<reference evidence="5 6" key="1">
    <citation type="journal article" date="2019" name="Environ. Microbiol.">
        <title>Species interactions and distinct microbial communities in high Arctic permafrost affected cryosols are associated with the CH4 and CO2 gas fluxes.</title>
        <authorList>
            <person name="Altshuler I."/>
            <person name="Hamel J."/>
            <person name="Turney S."/>
            <person name="Magnuson E."/>
            <person name="Levesque R."/>
            <person name="Greer C."/>
            <person name="Whyte L.G."/>
        </authorList>
    </citation>
    <scope>NUCLEOTIDE SEQUENCE [LARGE SCALE GENOMIC DNA]</scope>
    <source>
        <strain evidence="5 6">E6.1</strain>
    </source>
</reference>
<feature type="domain" description="GGDEF" evidence="4">
    <location>
        <begin position="152"/>
        <end position="282"/>
    </location>
</feature>
<dbReference type="Pfam" id="PF00990">
    <property type="entry name" value="GGDEF"/>
    <property type="match status" value="1"/>
</dbReference>
<organism evidence="5 6">
    <name type="scientific">Sphingomonas glacialis</name>
    <dbReference type="NCBI Taxonomy" id="658225"/>
    <lineage>
        <taxon>Bacteria</taxon>
        <taxon>Pseudomonadati</taxon>
        <taxon>Pseudomonadota</taxon>
        <taxon>Alphaproteobacteria</taxon>
        <taxon>Sphingomonadales</taxon>
        <taxon>Sphingomonadaceae</taxon>
        <taxon>Sphingomonas</taxon>
    </lineage>
</organism>
<protein>
    <recommendedName>
        <fullName evidence="1">diguanylate cyclase</fullName>
        <ecNumber evidence="1">2.7.7.65</ecNumber>
    </recommendedName>
</protein>
<dbReference type="PROSITE" id="PS50887">
    <property type="entry name" value="GGDEF"/>
    <property type="match status" value="1"/>
</dbReference>
<sequence length="282" mass="31034">MRFYQATRFLFPRNFQFRMFSICFGAVHLPIIVFCVAELALARWDWRLFTALLVATLVGTVSAIAAIRGLLAPVAHATALLQSLQRGEPVSAVPSGGDDLVGALLASVARASAETHKRVARLAEAAEKDLLTGLRNRRGFMDAIAPLLREERNSVVAVLDLDHFKAVNDRYGHDEGDRVLVEFAKRLQTELRRSDLPARWGGEEFAILLPDTALDEATEIVERLRASLQRDVIGRRGGDGLTFSCGLAVVREYGSLASAMRRADSALYEAKRGGRDRVKSMA</sequence>
<evidence type="ECO:0000259" key="4">
    <source>
        <dbReference type="PROSITE" id="PS50887"/>
    </source>
</evidence>
<evidence type="ECO:0000313" key="5">
    <source>
        <dbReference type="EMBL" id="TPG54043.1"/>
    </source>
</evidence>
<dbReference type="PANTHER" id="PTHR45138:SF9">
    <property type="entry name" value="DIGUANYLATE CYCLASE DGCM-RELATED"/>
    <property type="match status" value="1"/>
</dbReference>
<dbReference type="InterPro" id="IPR029787">
    <property type="entry name" value="Nucleotide_cyclase"/>
</dbReference>
<dbReference type="CDD" id="cd01949">
    <property type="entry name" value="GGDEF"/>
    <property type="match status" value="1"/>
</dbReference>
<comment type="caution">
    <text evidence="5">The sequence shown here is derived from an EMBL/GenBank/DDBJ whole genome shotgun (WGS) entry which is preliminary data.</text>
</comment>
<dbReference type="InterPro" id="IPR000160">
    <property type="entry name" value="GGDEF_dom"/>
</dbReference>
<evidence type="ECO:0000256" key="3">
    <source>
        <dbReference type="SAM" id="Phobius"/>
    </source>
</evidence>
<dbReference type="OrthoDB" id="384661at2"/>
<dbReference type="InterPro" id="IPR050469">
    <property type="entry name" value="Diguanylate_Cyclase"/>
</dbReference>
<dbReference type="AlphaFoldDB" id="A0A502FYQ0"/>
<dbReference type="RefSeq" id="WP_140848793.1">
    <property type="nucleotide sequence ID" value="NZ_RCZC01000002.1"/>
</dbReference>
<keyword evidence="6" id="KW-1185">Reference proteome</keyword>
<name>A0A502FYQ0_9SPHN</name>
<dbReference type="SUPFAM" id="SSF55073">
    <property type="entry name" value="Nucleotide cyclase"/>
    <property type="match status" value="1"/>
</dbReference>
<dbReference type="Gene3D" id="3.30.70.270">
    <property type="match status" value="1"/>
</dbReference>
<dbReference type="EMBL" id="RCZC01000002">
    <property type="protein sequence ID" value="TPG54043.1"/>
    <property type="molecule type" value="Genomic_DNA"/>
</dbReference>
<keyword evidence="3" id="KW-0812">Transmembrane</keyword>
<evidence type="ECO:0000313" key="6">
    <source>
        <dbReference type="Proteomes" id="UP000319931"/>
    </source>
</evidence>
<comment type="catalytic activity">
    <reaction evidence="2">
        <text>2 GTP = 3',3'-c-di-GMP + 2 diphosphate</text>
        <dbReference type="Rhea" id="RHEA:24898"/>
        <dbReference type="ChEBI" id="CHEBI:33019"/>
        <dbReference type="ChEBI" id="CHEBI:37565"/>
        <dbReference type="ChEBI" id="CHEBI:58805"/>
        <dbReference type="EC" id="2.7.7.65"/>
    </reaction>
</comment>
<dbReference type="Proteomes" id="UP000319931">
    <property type="component" value="Unassembled WGS sequence"/>
</dbReference>
<gene>
    <name evidence="5" type="ORF">EAH76_04880</name>
</gene>
<feature type="transmembrane region" description="Helical" evidence="3">
    <location>
        <begin position="20"/>
        <end position="42"/>
    </location>
</feature>
<proteinExistence type="predicted"/>
<dbReference type="InterPro" id="IPR043128">
    <property type="entry name" value="Rev_trsase/Diguanyl_cyclase"/>
</dbReference>
<feature type="transmembrane region" description="Helical" evidence="3">
    <location>
        <begin position="48"/>
        <end position="71"/>
    </location>
</feature>
<dbReference type="FunFam" id="3.30.70.270:FF:000001">
    <property type="entry name" value="Diguanylate cyclase domain protein"/>
    <property type="match status" value="1"/>
</dbReference>
<keyword evidence="3" id="KW-1133">Transmembrane helix</keyword>
<dbReference type="SMART" id="SM00267">
    <property type="entry name" value="GGDEF"/>
    <property type="match status" value="1"/>
</dbReference>
<dbReference type="GO" id="GO:0052621">
    <property type="term" value="F:diguanylate cyclase activity"/>
    <property type="evidence" value="ECO:0007669"/>
    <property type="project" value="UniProtKB-EC"/>
</dbReference>
<dbReference type="EC" id="2.7.7.65" evidence="1"/>